<keyword evidence="8" id="KW-0256">Endoplasmic reticulum</keyword>
<keyword evidence="13" id="KW-0732">Signal</keyword>
<proteinExistence type="predicted"/>
<dbReference type="GO" id="GO:0005789">
    <property type="term" value="C:endoplasmic reticulum membrane"/>
    <property type="evidence" value="ECO:0007669"/>
    <property type="project" value="UniProtKB-SubCell"/>
</dbReference>
<dbReference type="PANTHER" id="PTHR45919">
    <property type="entry name" value="GDP-MAN:MAN(3)GLCNAC(2)-PP-DOL ALPHA-1,2-MANNOSYLTRANSFERASE"/>
    <property type="match status" value="1"/>
</dbReference>
<dbReference type="GO" id="GO:0006487">
    <property type="term" value="P:protein N-linked glycosylation"/>
    <property type="evidence" value="ECO:0007669"/>
    <property type="project" value="TreeGrafter"/>
</dbReference>
<comment type="pathway">
    <text evidence="2">Protein modification; protein glycosylation.</text>
</comment>
<evidence type="ECO:0000256" key="13">
    <source>
        <dbReference type="SAM" id="SignalP"/>
    </source>
</evidence>
<evidence type="ECO:0000259" key="14">
    <source>
        <dbReference type="Pfam" id="PF00534"/>
    </source>
</evidence>
<evidence type="ECO:0000256" key="7">
    <source>
        <dbReference type="ARBA" id="ARBA00022692"/>
    </source>
</evidence>
<dbReference type="InterPro" id="IPR001296">
    <property type="entry name" value="Glyco_trans_1"/>
</dbReference>
<evidence type="ECO:0000256" key="9">
    <source>
        <dbReference type="ARBA" id="ARBA00022989"/>
    </source>
</evidence>
<evidence type="ECO:0000313" key="16">
    <source>
        <dbReference type="EMBL" id="KAJ8600429.1"/>
    </source>
</evidence>
<dbReference type="Pfam" id="PF00300">
    <property type="entry name" value="His_Phos_1"/>
    <property type="match status" value="1"/>
</dbReference>
<feature type="binding site" evidence="12">
    <location>
        <position position="87"/>
    </location>
    <ligand>
        <name>substrate</name>
    </ligand>
</feature>
<evidence type="ECO:0000259" key="15">
    <source>
        <dbReference type="Pfam" id="PF15924"/>
    </source>
</evidence>
<feature type="domain" description="ALG11 mannosyltransferase N-terminal" evidence="15">
    <location>
        <begin position="244"/>
        <end position="417"/>
    </location>
</feature>
<keyword evidence="10" id="KW-0472">Membrane</keyword>
<evidence type="ECO:0000256" key="3">
    <source>
        <dbReference type="ARBA" id="ARBA00012645"/>
    </source>
</evidence>
<evidence type="ECO:0000256" key="1">
    <source>
        <dbReference type="ARBA" id="ARBA00004389"/>
    </source>
</evidence>
<dbReference type="InterPro" id="IPR038013">
    <property type="entry name" value="ALG11"/>
</dbReference>
<dbReference type="SUPFAM" id="SSF53254">
    <property type="entry name" value="Phosphoglycerate mutase-like"/>
    <property type="match status" value="1"/>
</dbReference>
<evidence type="ECO:0000256" key="8">
    <source>
        <dbReference type="ARBA" id="ARBA00022824"/>
    </source>
</evidence>
<organism evidence="16 17">
    <name type="scientific">Chrysophaeum taylorii</name>
    <dbReference type="NCBI Taxonomy" id="2483200"/>
    <lineage>
        <taxon>Eukaryota</taxon>
        <taxon>Sar</taxon>
        <taxon>Stramenopiles</taxon>
        <taxon>Ochrophyta</taxon>
        <taxon>Pelagophyceae</taxon>
        <taxon>Pelagomonadales</taxon>
        <taxon>Pelagomonadaceae</taxon>
        <taxon>Chrysophaeum</taxon>
    </lineage>
</organism>
<dbReference type="CDD" id="cd07067">
    <property type="entry name" value="HP_PGM_like"/>
    <property type="match status" value="1"/>
</dbReference>
<keyword evidence="7" id="KW-0812">Transmembrane</keyword>
<evidence type="ECO:0000256" key="6">
    <source>
        <dbReference type="ARBA" id="ARBA00022679"/>
    </source>
</evidence>
<dbReference type="Pfam" id="PF00534">
    <property type="entry name" value="Glycos_transf_1"/>
    <property type="match status" value="1"/>
</dbReference>
<keyword evidence="9" id="KW-1133">Transmembrane helix</keyword>
<feature type="chain" id="PRO_5042042988" description="GDP-Man:Man(3)GlcNAc(2)-PP-Dol alpha-1,2-mannosyltransferase" evidence="13">
    <location>
        <begin position="21"/>
        <end position="632"/>
    </location>
</feature>
<accession>A0AAD7U9N9</accession>
<keyword evidence="6" id="KW-0808">Transferase</keyword>
<evidence type="ECO:0000256" key="4">
    <source>
        <dbReference type="ARBA" id="ARBA00022018"/>
    </source>
</evidence>
<evidence type="ECO:0000256" key="11">
    <source>
        <dbReference type="ARBA" id="ARBA00045065"/>
    </source>
</evidence>
<evidence type="ECO:0000256" key="12">
    <source>
        <dbReference type="PIRSR" id="PIRSR613078-2"/>
    </source>
</evidence>
<dbReference type="SMART" id="SM00855">
    <property type="entry name" value="PGAM"/>
    <property type="match status" value="1"/>
</dbReference>
<dbReference type="Gene3D" id="3.40.50.2000">
    <property type="entry name" value="Glycogen Phosphorylase B"/>
    <property type="match status" value="1"/>
</dbReference>
<evidence type="ECO:0000256" key="2">
    <source>
        <dbReference type="ARBA" id="ARBA00004922"/>
    </source>
</evidence>
<feature type="signal peptide" evidence="13">
    <location>
        <begin position="1"/>
        <end position="20"/>
    </location>
</feature>
<gene>
    <name evidence="16" type="ORF">CTAYLR_001403</name>
</gene>
<comment type="subcellular location">
    <subcellularLocation>
        <location evidence="1">Endoplasmic reticulum membrane</location>
        <topology evidence="1">Single-pass membrane protein</topology>
    </subcellularLocation>
</comment>
<dbReference type="EC" id="2.4.1.131" evidence="3"/>
<evidence type="ECO:0000256" key="10">
    <source>
        <dbReference type="ARBA" id="ARBA00023136"/>
    </source>
</evidence>
<reference evidence="16" key="1">
    <citation type="submission" date="2023-01" db="EMBL/GenBank/DDBJ databases">
        <title>Metagenome sequencing of chrysophaentin producing Chrysophaeum taylorii.</title>
        <authorList>
            <person name="Davison J."/>
            <person name="Bewley C."/>
        </authorList>
    </citation>
    <scope>NUCLEOTIDE SEQUENCE</scope>
    <source>
        <strain evidence="16">NIES-1699</strain>
    </source>
</reference>
<dbReference type="Proteomes" id="UP001230188">
    <property type="component" value="Unassembled WGS sequence"/>
</dbReference>
<evidence type="ECO:0000313" key="17">
    <source>
        <dbReference type="Proteomes" id="UP001230188"/>
    </source>
</evidence>
<dbReference type="SUPFAM" id="SSF53756">
    <property type="entry name" value="UDP-Glycosyltransferase/glycogen phosphorylase"/>
    <property type="match status" value="1"/>
</dbReference>
<name>A0AAD7U9N9_9STRA</name>
<dbReference type="InterPro" id="IPR031814">
    <property type="entry name" value="ALG11_N"/>
</dbReference>
<comment type="caution">
    <text evidence="16">The sequence shown here is derived from an EMBL/GenBank/DDBJ whole genome shotgun (WGS) entry which is preliminary data.</text>
</comment>
<keyword evidence="17" id="KW-1185">Reference proteome</keyword>
<feature type="domain" description="Glycosyl transferase family 1" evidence="14">
    <location>
        <begin position="437"/>
        <end position="602"/>
    </location>
</feature>
<dbReference type="InterPro" id="IPR013078">
    <property type="entry name" value="His_Pase_superF_clade-1"/>
</dbReference>
<evidence type="ECO:0000256" key="5">
    <source>
        <dbReference type="ARBA" id="ARBA00022676"/>
    </source>
</evidence>
<dbReference type="Pfam" id="PF15924">
    <property type="entry name" value="ALG11_N"/>
    <property type="match status" value="1"/>
</dbReference>
<dbReference type="GO" id="GO:0004377">
    <property type="term" value="F:GDP-Man:Man(3)GlcNAc(2)-PP-Dol alpha-1,2-mannosyltransferase activity"/>
    <property type="evidence" value="ECO:0007669"/>
    <property type="project" value="UniProtKB-EC"/>
</dbReference>
<protein>
    <recommendedName>
        <fullName evidence="4">GDP-Man:Man(3)GlcNAc(2)-PP-Dol alpha-1,2-mannosyltransferase</fullName>
        <ecNumber evidence="3">2.4.1.131</ecNumber>
    </recommendedName>
</protein>
<sequence length="632" mass="68248">MTTSRAVALVIIAVMRGVRAHISPRTVVLVRHGAVNRVAGGVPPNALYGGDIDVPLSLRGEAEARAAAAYVADRWQVSSVWASPLQRAVYGARCIADAAGVSDVAQLEAFREIRRGTWLRRTPDEIEGLTPGGMEAFLRDTAYRPPGGAESIDDVQRRALGALRDEILPALEPGRVAVLVSHLYVTRALLATALPGTSIPDIDVPTASIAALAFDDTFREATVLCRGIKPDLLAADLATVEAVAAFPKTQLLVYTGDAGVSSSAMRDKARSRFGVDIPSTLDLCYVKSRALVEPALYPVATLVCQSVGSMILALECVFRVPPDLLVDTTGFAFAYPVACLACGCATAAYVHYPTISDDMIAAVSSRATAFNNRRLWLTPLKLVYYRAFATAYGLAGRTASVVAANSSWTREHLQSLWRRPCRVVYPPCDAEHLCSLPARDKDLLVFSLAQFRPEKNHRLQLDAWASLPDDVRTKVTLVIAGAVRHEADEALLEDLRAESKRRDLNVRFLVGAPRPEIVAHMRKAAVGLHTMRLEHFGISVVEMMAARAVPVAHASGGPLLDIVGADQDRGFVAETAQEYAKAIAALVDDHSMRNRMADNARAFVQHRFSDAAFETAFLAALDPVLAPLQTAF</sequence>
<dbReference type="EMBL" id="JAQMWT010000523">
    <property type="protein sequence ID" value="KAJ8600429.1"/>
    <property type="molecule type" value="Genomic_DNA"/>
</dbReference>
<keyword evidence="5" id="KW-0328">Glycosyltransferase</keyword>
<comment type="catalytic activity">
    <reaction evidence="11">
        <text>an alpha-D-Man-(1-&gt;3)-[alpha-D-Man-(1-&gt;6)]-beta-D-Man-(1-&gt;4)-beta-D-GlcNAc-(1-&gt;4)-alpha-D-GlcNAc-diphospho-di-trans,poly-cis-dolichol + 2 GDP-alpha-D-mannose = an alpha-D-Man-(1-&gt;2)-alpha-D-Man-(1-&gt;2)-alpha-D-Man-(1-&gt;3)-[alpha-D-Man-(1-&gt;6)]-beta-D-Man-(1-&gt;4)-beta-D-GlcNAc-(1-&gt;4)-alpha-D-GlcNAc-diphospho-di-trans,poly-cis-dolichol + 2 GDP + 2 H(+)</text>
        <dbReference type="Rhea" id="RHEA:29523"/>
        <dbReference type="Rhea" id="RHEA-COMP:19515"/>
        <dbReference type="Rhea" id="RHEA-COMP:19516"/>
        <dbReference type="ChEBI" id="CHEBI:15378"/>
        <dbReference type="ChEBI" id="CHEBI:57527"/>
        <dbReference type="ChEBI" id="CHEBI:58189"/>
        <dbReference type="ChEBI" id="CHEBI:132511"/>
        <dbReference type="ChEBI" id="CHEBI:132515"/>
        <dbReference type="EC" id="2.4.1.131"/>
    </reaction>
    <physiologicalReaction direction="left-to-right" evidence="11">
        <dbReference type="Rhea" id="RHEA:29524"/>
    </physiologicalReaction>
</comment>
<dbReference type="InterPro" id="IPR029033">
    <property type="entry name" value="His_PPase_superfam"/>
</dbReference>
<dbReference type="PANTHER" id="PTHR45919:SF1">
    <property type="entry name" value="GDP-MAN:MAN(3)GLCNAC(2)-PP-DOL ALPHA-1,2-MANNOSYLTRANSFERASE"/>
    <property type="match status" value="1"/>
</dbReference>
<dbReference type="AlphaFoldDB" id="A0AAD7U9N9"/>
<dbReference type="Gene3D" id="3.40.50.1240">
    <property type="entry name" value="Phosphoglycerate mutase-like"/>
    <property type="match status" value="1"/>
</dbReference>